<evidence type="ECO:0000313" key="2">
    <source>
        <dbReference type="Proteomes" id="UP000018550"/>
    </source>
</evidence>
<reference evidence="1 2" key="1">
    <citation type="journal article" date="2014" name="Genome Announc.">
        <title>Complete Genome Sequence of Spiroplasma apis B31T (ATCC 33834), a Bacterium Associated with May Disease of Honeybees (Apis mellifera).</title>
        <authorList>
            <person name="Ku C."/>
            <person name="Lo W.S."/>
            <person name="Chen L.L."/>
            <person name="Kuo C.H."/>
        </authorList>
    </citation>
    <scope>NUCLEOTIDE SEQUENCE [LARGE SCALE GENOMIC DNA]</scope>
    <source>
        <strain evidence="1">B31</strain>
    </source>
</reference>
<dbReference type="HOGENOM" id="CLU_1980166_0_0_14"/>
<dbReference type="Proteomes" id="UP000018550">
    <property type="component" value="Chromosome"/>
</dbReference>
<proteinExistence type="predicted"/>
<name>V5RJS3_SPIAP</name>
<gene>
    <name evidence="1" type="ORF">SAPIS_v1c05210</name>
</gene>
<keyword evidence="2" id="KW-1185">Reference proteome</keyword>
<organism evidence="1 2">
    <name type="scientific">Spiroplasma apis B31</name>
    <dbReference type="NCBI Taxonomy" id="1276258"/>
    <lineage>
        <taxon>Bacteria</taxon>
        <taxon>Bacillati</taxon>
        <taxon>Mycoplasmatota</taxon>
        <taxon>Mollicutes</taxon>
        <taxon>Entomoplasmatales</taxon>
        <taxon>Spiroplasmataceae</taxon>
        <taxon>Spiroplasma</taxon>
    </lineage>
</organism>
<dbReference type="PATRIC" id="fig|1276258.3.peg.527"/>
<evidence type="ECO:0000313" key="1">
    <source>
        <dbReference type="EMBL" id="AHB36366.1"/>
    </source>
</evidence>
<dbReference type="EMBL" id="CP006682">
    <property type="protein sequence ID" value="AHB36366.1"/>
    <property type="molecule type" value="Genomic_DNA"/>
</dbReference>
<dbReference type="KEGG" id="sapi:SAPIS_v1c05210"/>
<sequence>MEKKEIGYIIRIYEFRKLKERFGNNLLVDFSDYFITSNSVEEDVNIANEKINKIRDYNFLFLDKYTDIKASQVFENIEKLLVEKYGKKNYPLRVAILFIPEVENYLNQKQNYWMIFIQDNLKIKRS</sequence>
<dbReference type="RefSeq" id="WP_023789381.1">
    <property type="nucleotide sequence ID" value="NC_022998.1"/>
</dbReference>
<dbReference type="AlphaFoldDB" id="V5RJS3"/>
<protein>
    <submittedName>
        <fullName evidence="1">Uncharacterized protein</fullName>
    </submittedName>
</protein>
<accession>V5RJS3</accession>